<feature type="compositionally biased region" description="Low complexity" evidence="10">
    <location>
        <begin position="666"/>
        <end position="682"/>
    </location>
</feature>
<dbReference type="Pfam" id="PF21289">
    <property type="entry name" value="EDC4_C"/>
    <property type="match status" value="1"/>
</dbReference>
<reference evidence="16" key="4">
    <citation type="submission" date="2025-04" db="UniProtKB">
        <authorList>
            <consortium name="RefSeq"/>
        </authorList>
    </citation>
    <scope>IDENTIFICATION</scope>
    <source>
        <tissue evidence="16">Leaf</tissue>
    </source>
</reference>
<evidence type="ECO:0000313" key="14">
    <source>
        <dbReference type="Proteomes" id="UP000197138"/>
    </source>
</evidence>
<sequence length="1371" mass="147699">MASPGNSNHQQTLFRPSPNPSLAPSPPAVTSTSSSSPPASSPSLYPTPSSSYPPPTGPYPFHHAQYLPYPPSQPHPHHLHQQDHQFFPNLHQANPYPPAPNPNSGGGARLMALLGTQNPTPSHDLPPHHFSPSPSAPPDFLISARPPGTFTAAPPSPPVNMAAAGQPAPMRLLSSKLPKGRHLIGDRVVYDIDVRLQGEGQPQLEVTPITKYGSDPGLVLGRQIAVNRSYICYGLKMGNIRVLNINTALRSLLRGHTQRVTDMAFFAEDVHLLASASIDGRVFIWKINEGPDEEEKAQITGKVVLAIQIVGEIESVHPQLCWHPHKQEILMVAIGNRILKIDSTKIGKGGVFSTEEPVRCPLEKPVDGVQIVGEHEGAVTGLSMCQWMTTRLASASLDGTVKIWEDRRPLPLAVLRPHDGHPVNSVTFLTAPHRPDHIVLITGGPVNRELKIWTSTSEEGWLLPSESESWQCTQTLELKSSSAEAMVEDAFFNQVVALPRAGLFLLANAKKNAIYAVHIDYGVNPASTRMDYIAEFTVTMPILSVTGTSESLADGEHIVQVYCVQTQAIQQYALALSQCLPPPLENAELEKTESNVSAALDASNNTDSCMLSSSSGTAPVVAQPVTLSQPVVTSVPETTVSPGEKMSILPSPRSFENIHPASPLSLSPRLSRMSSGFRSPSSNFEPVPPITDHSGDPLVVDYVVDRRMDIVKENVSQGDASKKNDKHVTLTELPAVSSPAVFKHPTHLVTPSEILSRTPSETQITQGANLGEVKVQDVVVTNSSESAEVEVKVVGESGTSQNKEYDYERESHVPADRKEKSFYSQASNLSIQMARDSSDDNYGVEGTRNTANDIGVSEAPDQSPITVETVQDLTNHVPGKAAESDSMAIPTGQTTNPKGRKQKGKSSQVGGPSSPAPSPFNSTDSSNGPDSSSGAPSTDSAVSHLLAMQEMLDQVVGMQKEMQKQMAAIVSVPVNKEGKRLEVSLGRNMEKVIKANTDALWARLQEENAKHEKLERDHTQQITNLITNCINKDFPAIMEKIIKKEIAAVGQAVVRAITPVLEKCVSSAITESFQKGVGDKAVIQLEKAVNSKLEGTVARQIQAQFQTSGKQALQDALRSSVEASIVPAFEMQCKSMFEQIDGTLQNGLVKHLTAAQQQYDSTHSPLAMALRDAIGSASSITRTLSGELAEGQRKLMAIAAAGAGSSMANPLVSPLSNGPLAGLREMQPEAPIDPTKELSRLIAEHKYEEAFAAALHRSDVAIVSWLCFQVDLQGVLSLVPMPLSQGVLLALLQQLACDINNDTAKKLAWMTDVAVAINPADPMIAVHVRPIFDQVYQILGHHRNLSTTSASEANSIRLLMHVINSVLMSCK</sequence>
<keyword evidence="15" id="KW-1185">Reference proteome</keyword>
<feature type="compositionally biased region" description="Low complexity" evidence="10">
    <location>
        <begin position="28"/>
        <end position="50"/>
    </location>
</feature>
<feature type="region of interest" description="Disordered" evidence="10">
    <location>
        <begin position="879"/>
        <end position="939"/>
    </location>
</feature>
<dbReference type="GO" id="GO:0000932">
    <property type="term" value="C:P-body"/>
    <property type="evidence" value="ECO:0007669"/>
    <property type="project" value="UniProtKB-SubCell"/>
</dbReference>
<feature type="compositionally biased region" description="Low complexity" evidence="10">
    <location>
        <begin position="921"/>
        <end position="937"/>
    </location>
</feature>
<dbReference type="InterPro" id="IPR032401">
    <property type="entry name" value="EDC4_WD40"/>
</dbReference>
<dbReference type="SUPFAM" id="SSF50978">
    <property type="entry name" value="WD40 repeat-like"/>
    <property type="match status" value="1"/>
</dbReference>
<dbReference type="Gene3D" id="1.10.220.100">
    <property type="entry name" value="conserved c-terminal region of ge- 1"/>
    <property type="match status" value="1"/>
</dbReference>
<evidence type="ECO:0000259" key="11">
    <source>
        <dbReference type="Pfam" id="PF16529"/>
    </source>
</evidence>
<feature type="domain" description="Enhancer of mRNA-decapping protein 4 WD40 repeat region" evidence="11">
    <location>
        <begin position="204"/>
        <end position="519"/>
    </location>
</feature>
<evidence type="ECO:0000256" key="8">
    <source>
        <dbReference type="ARBA" id="ARBA00023054"/>
    </source>
</evidence>
<dbReference type="InterPro" id="IPR049404">
    <property type="entry name" value="EDC4_C"/>
</dbReference>
<dbReference type="OrthoDB" id="21128at2759"/>
<dbReference type="GO" id="GO:0006397">
    <property type="term" value="P:mRNA processing"/>
    <property type="evidence" value="ECO:0007669"/>
    <property type="project" value="UniProtKB-KW"/>
</dbReference>
<evidence type="ECO:0000256" key="3">
    <source>
        <dbReference type="ARBA" id="ARBA00022490"/>
    </source>
</evidence>
<reference evidence="14" key="1">
    <citation type="journal article" date="2017" name="Plant J.">
        <title>The pomegranate (Punica granatum L.) genome and the genomics of punicalagin biosynthesis.</title>
        <authorList>
            <person name="Qin G."/>
            <person name="Xu C."/>
            <person name="Ming R."/>
            <person name="Tang H."/>
            <person name="Guyot R."/>
            <person name="Kramer E.M."/>
            <person name="Hu Y."/>
            <person name="Yi X."/>
            <person name="Qi Y."/>
            <person name="Xu X."/>
            <person name="Gao Z."/>
            <person name="Pan H."/>
            <person name="Jian J."/>
            <person name="Tian Y."/>
            <person name="Yue Z."/>
            <person name="Xu Y."/>
        </authorList>
    </citation>
    <scope>NUCLEOTIDE SEQUENCE [LARGE SCALE GENOMIC DNA]</scope>
    <source>
        <strain evidence="14">cv. Dabenzi</strain>
    </source>
</reference>
<protein>
    <submittedName>
        <fullName evidence="16">Enhancer of mRNA-decapping protein 4-like</fullName>
    </submittedName>
</protein>
<keyword evidence="6" id="KW-0507">mRNA processing</keyword>
<dbReference type="InterPro" id="IPR045152">
    <property type="entry name" value="EDC4-like"/>
</dbReference>
<evidence type="ECO:0000259" key="12">
    <source>
        <dbReference type="Pfam" id="PF21289"/>
    </source>
</evidence>
<dbReference type="Gene3D" id="2.130.10.10">
    <property type="entry name" value="YVTN repeat-like/Quinoprotein amine dehydrogenase"/>
    <property type="match status" value="1"/>
</dbReference>
<dbReference type="FunFam" id="2.130.10.10:FF:000232">
    <property type="entry name" value="enhancer of mRNA-decapping protein 4"/>
    <property type="match status" value="1"/>
</dbReference>
<dbReference type="InterPro" id="IPR044938">
    <property type="entry name" value="EDC4_C_sf"/>
</dbReference>
<organism evidence="13 14">
    <name type="scientific">Punica granatum</name>
    <name type="common">Pomegranate</name>
    <dbReference type="NCBI Taxonomy" id="22663"/>
    <lineage>
        <taxon>Eukaryota</taxon>
        <taxon>Viridiplantae</taxon>
        <taxon>Streptophyta</taxon>
        <taxon>Embryophyta</taxon>
        <taxon>Tracheophyta</taxon>
        <taxon>Spermatophyta</taxon>
        <taxon>Magnoliopsida</taxon>
        <taxon>eudicotyledons</taxon>
        <taxon>Gunneridae</taxon>
        <taxon>Pentapetalae</taxon>
        <taxon>rosids</taxon>
        <taxon>malvids</taxon>
        <taxon>Myrtales</taxon>
        <taxon>Lythraceae</taxon>
        <taxon>Punica</taxon>
    </lineage>
</organism>
<dbReference type="Proteomes" id="UP000197138">
    <property type="component" value="Unassembled WGS sequence"/>
</dbReference>
<feature type="compositionally biased region" description="Low complexity" evidence="10">
    <location>
        <begin position="128"/>
        <end position="141"/>
    </location>
</feature>
<keyword evidence="5 9" id="KW-0853">WD repeat</keyword>
<feature type="compositionally biased region" description="Basic and acidic residues" evidence="10">
    <location>
        <begin position="803"/>
        <end position="821"/>
    </location>
</feature>
<dbReference type="GO" id="GO:0031087">
    <property type="term" value="P:deadenylation-independent decapping of nuclear-transcribed mRNA"/>
    <property type="evidence" value="ECO:0007669"/>
    <property type="project" value="InterPro"/>
</dbReference>
<dbReference type="PROSITE" id="PS50294">
    <property type="entry name" value="WD_REPEATS_REGION"/>
    <property type="match status" value="1"/>
</dbReference>
<evidence type="ECO:0000256" key="5">
    <source>
        <dbReference type="ARBA" id="ARBA00022574"/>
    </source>
</evidence>
<keyword evidence="4" id="KW-0597">Phosphoprotein</keyword>
<evidence type="ECO:0000313" key="16">
    <source>
        <dbReference type="RefSeq" id="XP_031396815.1"/>
    </source>
</evidence>
<comment type="similarity">
    <text evidence="2">Belongs to the WD repeat EDC4 family.</text>
</comment>
<name>A0A218XLW3_PUNGR</name>
<dbReference type="InterPro" id="IPR036322">
    <property type="entry name" value="WD40_repeat_dom_sf"/>
</dbReference>
<dbReference type="PANTHER" id="PTHR15598:SF7">
    <property type="entry name" value="ENHANCER OF MRNA-DECAPPING-LIKE PROTEIN"/>
    <property type="match status" value="1"/>
</dbReference>
<dbReference type="Pfam" id="PF16529">
    <property type="entry name" value="Ge1_WD40"/>
    <property type="match status" value="1"/>
</dbReference>
<dbReference type="RefSeq" id="XP_031396815.1">
    <property type="nucleotide sequence ID" value="XM_031540955.1"/>
</dbReference>
<dbReference type="GeneID" id="116207849"/>
<evidence type="ECO:0000313" key="15">
    <source>
        <dbReference type="Proteomes" id="UP000515151"/>
    </source>
</evidence>
<feature type="region of interest" description="Disordered" evidence="10">
    <location>
        <begin position="666"/>
        <end position="692"/>
    </location>
</feature>
<feature type="compositionally biased region" description="Polar residues" evidence="10">
    <location>
        <begin position="1"/>
        <end position="14"/>
    </location>
</feature>
<comment type="subcellular location">
    <subcellularLocation>
        <location evidence="1">Cytoplasm</location>
        <location evidence="1">P-body</location>
    </subcellularLocation>
</comment>
<accession>A0A218XLW3</accession>
<keyword evidence="8" id="KW-0175">Coiled coil</keyword>
<dbReference type="InterPro" id="IPR001680">
    <property type="entry name" value="WD40_rpt"/>
</dbReference>
<dbReference type="EMBL" id="MTKT01001158">
    <property type="protein sequence ID" value="OWM85669.1"/>
    <property type="molecule type" value="Genomic_DNA"/>
</dbReference>
<evidence type="ECO:0000256" key="6">
    <source>
        <dbReference type="ARBA" id="ARBA00022664"/>
    </source>
</evidence>
<evidence type="ECO:0000313" key="13">
    <source>
        <dbReference type="EMBL" id="OWM85669.1"/>
    </source>
</evidence>
<keyword evidence="7" id="KW-0677">Repeat</keyword>
<dbReference type="FunFam" id="1.10.220.100:FF:000001">
    <property type="entry name" value="Enhancer of mRNA-decapping protein 4"/>
    <property type="match status" value="1"/>
</dbReference>
<reference evidence="13" key="2">
    <citation type="submission" date="2017-06" db="EMBL/GenBank/DDBJ databases">
        <title>The pomegranate genome and the genomics of punicalagin biosynthesis.</title>
        <authorList>
            <person name="Xu C."/>
        </authorList>
    </citation>
    <scope>NUCLEOTIDE SEQUENCE [LARGE SCALE GENOMIC DNA]</scope>
    <source>
        <tissue evidence="13">Fresh leaf</tissue>
    </source>
</reference>
<feature type="repeat" description="WD" evidence="9">
    <location>
        <begin position="253"/>
        <end position="295"/>
    </location>
</feature>
<dbReference type="PROSITE" id="PS50082">
    <property type="entry name" value="WD_REPEATS_2"/>
    <property type="match status" value="2"/>
</dbReference>
<feature type="region of interest" description="Disordered" evidence="10">
    <location>
        <begin position="835"/>
        <end position="865"/>
    </location>
</feature>
<feature type="repeat" description="WD" evidence="9">
    <location>
        <begin position="372"/>
        <end position="405"/>
    </location>
</feature>
<feature type="region of interest" description="Disordered" evidence="10">
    <location>
        <begin position="1"/>
        <end position="163"/>
    </location>
</feature>
<evidence type="ECO:0000256" key="4">
    <source>
        <dbReference type="ARBA" id="ARBA00022553"/>
    </source>
</evidence>
<evidence type="ECO:0000256" key="9">
    <source>
        <dbReference type="PROSITE-ProRule" id="PRU00221"/>
    </source>
</evidence>
<feature type="compositionally biased region" description="Pro residues" evidence="10">
    <location>
        <begin position="17"/>
        <end position="27"/>
    </location>
</feature>
<dbReference type="InterPro" id="IPR015943">
    <property type="entry name" value="WD40/YVTN_repeat-like_dom_sf"/>
</dbReference>
<evidence type="ECO:0000256" key="1">
    <source>
        <dbReference type="ARBA" id="ARBA00004201"/>
    </source>
</evidence>
<dbReference type="PANTHER" id="PTHR15598">
    <property type="entry name" value="ENHANCER OF MRNA-DECAPPING PROTEIN 4"/>
    <property type="match status" value="1"/>
</dbReference>
<evidence type="ECO:0000256" key="2">
    <source>
        <dbReference type="ARBA" id="ARBA00009639"/>
    </source>
</evidence>
<feature type="region of interest" description="Disordered" evidence="10">
    <location>
        <begin position="794"/>
        <end position="821"/>
    </location>
</feature>
<keyword evidence="3" id="KW-0963">Cytoplasm</keyword>
<dbReference type="SMART" id="SM00320">
    <property type="entry name" value="WD40"/>
    <property type="match status" value="3"/>
</dbReference>
<evidence type="ECO:0000256" key="10">
    <source>
        <dbReference type="SAM" id="MobiDB-lite"/>
    </source>
</evidence>
<reference evidence="15" key="3">
    <citation type="journal article" date="2020" name="Plant Biotechnol. J.">
        <title>The pomegranate (Punica granatum L.) draft genome dissects genetic divergence between soft- and hard-seeded cultivars.</title>
        <authorList>
            <person name="Luo X."/>
            <person name="Li H."/>
            <person name="Wu Z."/>
            <person name="Yao W."/>
            <person name="Zhao P."/>
            <person name="Cao D."/>
            <person name="Yu H."/>
            <person name="Li K."/>
            <person name="Poudel K."/>
            <person name="Zhao D."/>
            <person name="Zhang F."/>
            <person name="Xia X."/>
            <person name="Chen L."/>
            <person name="Wang Q."/>
            <person name="Jing D."/>
            <person name="Cao S."/>
        </authorList>
    </citation>
    <scope>NUCLEOTIDE SEQUENCE [LARGE SCALE GENOMIC DNA]</scope>
</reference>
<evidence type="ECO:0000256" key="7">
    <source>
        <dbReference type="ARBA" id="ARBA00022737"/>
    </source>
</evidence>
<gene>
    <name evidence="16" type="primary">LOC116207849</name>
    <name evidence="13" type="ORF">CDL15_Pgr029092</name>
</gene>
<dbReference type="Proteomes" id="UP000515151">
    <property type="component" value="Chromosome 5"/>
</dbReference>
<proteinExistence type="inferred from homology"/>
<feature type="domain" description="Enhancer of mRNA-decapping protein 4 C-terminal" evidence="12">
    <location>
        <begin position="1240"/>
        <end position="1357"/>
    </location>
</feature>